<dbReference type="OrthoDB" id="3638297at2"/>
<dbReference type="KEGG" id="aab:A4R43_32410"/>
<dbReference type="InterPro" id="IPR038332">
    <property type="entry name" value="PPE_sf"/>
</dbReference>
<dbReference type="RefSeq" id="WP_113695637.1">
    <property type="nucleotide sequence ID" value="NZ_CP015163.1"/>
</dbReference>
<organism evidence="2 3">
    <name type="scientific">Amycolatopsis albispora</name>
    <dbReference type="NCBI Taxonomy" id="1804986"/>
    <lineage>
        <taxon>Bacteria</taxon>
        <taxon>Bacillati</taxon>
        <taxon>Actinomycetota</taxon>
        <taxon>Actinomycetes</taxon>
        <taxon>Pseudonocardiales</taxon>
        <taxon>Pseudonocardiaceae</taxon>
        <taxon>Amycolatopsis</taxon>
    </lineage>
</organism>
<evidence type="ECO:0000256" key="1">
    <source>
        <dbReference type="SAM" id="MobiDB-lite"/>
    </source>
</evidence>
<feature type="compositionally biased region" description="Gly residues" evidence="1">
    <location>
        <begin position="194"/>
        <end position="206"/>
    </location>
</feature>
<feature type="region of interest" description="Disordered" evidence="1">
    <location>
        <begin position="160"/>
        <end position="409"/>
    </location>
</feature>
<keyword evidence="3" id="KW-1185">Reference proteome</keyword>
<protein>
    <recommendedName>
        <fullName evidence="4">PPE family domain-containing protein</fullName>
    </recommendedName>
</protein>
<evidence type="ECO:0008006" key="4">
    <source>
        <dbReference type="Google" id="ProtNLM"/>
    </source>
</evidence>
<evidence type="ECO:0000313" key="3">
    <source>
        <dbReference type="Proteomes" id="UP000250434"/>
    </source>
</evidence>
<name>A0A344LEV1_9PSEU</name>
<feature type="compositionally biased region" description="Low complexity" evidence="1">
    <location>
        <begin position="180"/>
        <end position="193"/>
    </location>
</feature>
<feature type="compositionally biased region" description="Pro residues" evidence="1">
    <location>
        <begin position="297"/>
        <end position="307"/>
    </location>
</feature>
<sequence>MVEEGSLTASQIYEQINGGLGTGYLEAAQNAVNVLRTNLMLSAQMVGELAAQIQDGWTGEAGNTAANAAAPLAKASIQDADLLSDADQAVANQGSAFGTVKNSVVPVPPNKPELTSADVVEAITTGNWNTYNHKLGEWQAKTQQNIDAFAGYHATSMDNGDTMPNSFTPLVDPGAPISLAEAGGAKGAPPAGSQPGGPTGGVGGGLPNSSQPDNGQPDASHSSTNQPGTNHPGTNHPRPGKPGTNQPVTHPIGNHPSPEPPPKTGFPQEKLPGQQTPLPQDGTKAAAYQPAALPEGPKSPPVTPPHTPSATPTGGPGQPPTPPAPGRFVGGTPGEPAAAAVPRSGATTGTKPATSIPMTGLPPGGNRGEDNKERERPPYLTGPDPEELFGGDTEKPVPPVIGESKQQPE</sequence>
<dbReference type="EMBL" id="CP015163">
    <property type="protein sequence ID" value="AXB46575.1"/>
    <property type="molecule type" value="Genomic_DNA"/>
</dbReference>
<dbReference type="SUPFAM" id="SSF140459">
    <property type="entry name" value="PE/PPE dimer-like"/>
    <property type="match status" value="1"/>
</dbReference>
<dbReference type="AlphaFoldDB" id="A0A344LEV1"/>
<evidence type="ECO:0000313" key="2">
    <source>
        <dbReference type="EMBL" id="AXB46575.1"/>
    </source>
</evidence>
<feature type="compositionally biased region" description="Basic and acidic residues" evidence="1">
    <location>
        <begin position="367"/>
        <end position="377"/>
    </location>
</feature>
<accession>A0A344LEV1</accession>
<reference evidence="2 3" key="1">
    <citation type="submission" date="2016-04" db="EMBL/GenBank/DDBJ databases">
        <title>Complete genome sequence and analysis of deep-sea sediment isolate, Amycolatopsis sp. WP1.</title>
        <authorList>
            <person name="Wang H."/>
            <person name="Chen S."/>
            <person name="Wu Q."/>
        </authorList>
    </citation>
    <scope>NUCLEOTIDE SEQUENCE [LARGE SCALE GENOMIC DNA]</scope>
    <source>
        <strain evidence="2 3">WP1</strain>
    </source>
</reference>
<feature type="compositionally biased region" description="Polar residues" evidence="1">
    <location>
        <begin position="345"/>
        <end position="357"/>
    </location>
</feature>
<gene>
    <name evidence="2" type="ORF">A4R43_32410</name>
</gene>
<dbReference type="Proteomes" id="UP000250434">
    <property type="component" value="Chromosome"/>
</dbReference>
<feature type="compositionally biased region" description="Polar residues" evidence="1">
    <location>
        <begin position="208"/>
        <end position="233"/>
    </location>
</feature>
<proteinExistence type="predicted"/>
<dbReference type="Gene3D" id="1.20.1260.20">
    <property type="entry name" value="PPE superfamily"/>
    <property type="match status" value="1"/>
</dbReference>